<organism evidence="7 8">
    <name type="scientific">Clostridium cibarium</name>
    <dbReference type="NCBI Taxonomy" id="2762247"/>
    <lineage>
        <taxon>Bacteria</taxon>
        <taxon>Bacillati</taxon>
        <taxon>Bacillota</taxon>
        <taxon>Clostridia</taxon>
        <taxon>Eubacteriales</taxon>
        <taxon>Clostridiaceae</taxon>
        <taxon>Clostridium</taxon>
    </lineage>
</organism>
<evidence type="ECO:0000313" key="7">
    <source>
        <dbReference type="EMBL" id="MBD7911639.1"/>
    </source>
</evidence>
<feature type="transmembrane region" description="Helical" evidence="6">
    <location>
        <begin position="204"/>
        <end position="221"/>
    </location>
</feature>
<dbReference type="Pfam" id="PF01098">
    <property type="entry name" value="FTSW_RODA_SPOVE"/>
    <property type="match status" value="1"/>
</dbReference>
<accession>A0ABR8PU01</accession>
<evidence type="ECO:0000256" key="2">
    <source>
        <dbReference type="ARBA" id="ARBA00022692"/>
    </source>
</evidence>
<dbReference type="EMBL" id="JACSRA010000013">
    <property type="protein sequence ID" value="MBD7911639.1"/>
    <property type="molecule type" value="Genomic_DNA"/>
</dbReference>
<proteinExistence type="predicted"/>
<keyword evidence="3" id="KW-0133">Cell shape</keyword>
<evidence type="ECO:0000256" key="6">
    <source>
        <dbReference type="SAM" id="Phobius"/>
    </source>
</evidence>
<dbReference type="PANTHER" id="PTHR30474:SF1">
    <property type="entry name" value="PEPTIDOGLYCAN GLYCOSYLTRANSFERASE MRDB"/>
    <property type="match status" value="1"/>
</dbReference>
<dbReference type="InterPro" id="IPR001182">
    <property type="entry name" value="FtsW/RodA"/>
</dbReference>
<feature type="transmembrane region" description="Helical" evidence="6">
    <location>
        <begin position="174"/>
        <end position="192"/>
    </location>
</feature>
<keyword evidence="4 6" id="KW-1133">Transmembrane helix</keyword>
<keyword evidence="5 6" id="KW-0472">Membrane</keyword>
<feature type="transmembrane region" description="Helical" evidence="6">
    <location>
        <begin position="325"/>
        <end position="351"/>
    </location>
</feature>
<dbReference type="Proteomes" id="UP000627781">
    <property type="component" value="Unassembled WGS sequence"/>
</dbReference>
<feature type="transmembrane region" description="Helical" evidence="6">
    <location>
        <begin position="227"/>
        <end position="243"/>
    </location>
</feature>
<evidence type="ECO:0000313" key="8">
    <source>
        <dbReference type="Proteomes" id="UP000627781"/>
    </source>
</evidence>
<dbReference type="NCBIfam" id="NF038403">
    <property type="entry name" value="perm_prefix_1"/>
    <property type="match status" value="1"/>
</dbReference>
<gene>
    <name evidence="7" type="ORF">H9661_09750</name>
</gene>
<dbReference type="RefSeq" id="WP_191768520.1">
    <property type="nucleotide sequence ID" value="NZ_JACSRA010000013.1"/>
</dbReference>
<comment type="caution">
    <text evidence="7">The sequence shown here is derived from an EMBL/GenBank/DDBJ whole genome shotgun (WGS) entry which is preliminary data.</text>
</comment>
<feature type="transmembrane region" description="Helical" evidence="6">
    <location>
        <begin position="115"/>
        <end position="131"/>
    </location>
</feature>
<feature type="transmembrane region" description="Helical" evidence="6">
    <location>
        <begin position="396"/>
        <end position="418"/>
    </location>
</feature>
<feature type="transmembrane region" description="Helical" evidence="6">
    <location>
        <begin position="363"/>
        <end position="390"/>
    </location>
</feature>
<protein>
    <submittedName>
        <fullName evidence="7">FtsW/RodA/SpoVE family cell cycle protein</fullName>
    </submittedName>
</protein>
<feature type="transmembrane region" description="Helical" evidence="6">
    <location>
        <begin position="79"/>
        <end position="100"/>
    </location>
</feature>
<name>A0ABR8PU01_9CLOT</name>
<dbReference type="InterPro" id="IPR047928">
    <property type="entry name" value="Perm_prefix_1"/>
</dbReference>
<evidence type="ECO:0000256" key="4">
    <source>
        <dbReference type="ARBA" id="ARBA00022989"/>
    </source>
</evidence>
<evidence type="ECO:0000256" key="3">
    <source>
        <dbReference type="ARBA" id="ARBA00022960"/>
    </source>
</evidence>
<evidence type="ECO:0000256" key="1">
    <source>
        <dbReference type="ARBA" id="ARBA00004141"/>
    </source>
</evidence>
<dbReference type="PANTHER" id="PTHR30474">
    <property type="entry name" value="CELL CYCLE PROTEIN"/>
    <property type="match status" value="1"/>
</dbReference>
<feature type="transmembrane region" description="Helical" evidence="6">
    <location>
        <begin position="248"/>
        <end position="268"/>
    </location>
</feature>
<reference evidence="7 8" key="1">
    <citation type="submission" date="2020-08" db="EMBL/GenBank/DDBJ databases">
        <title>A Genomic Blueprint of the Chicken Gut Microbiome.</title>
        <authorList>
            <person name="Gilroy R."/>
            <person name="Ravi A."/>
            <person name="Getino M."/>
            <person name="Pursley I."/>
            <person name="Horton D.L."/>
            <person name="Alikhan N.-F."/>
            <person name="Baker D."/>
            <person name="Gharbi K."/>
            <person name="Hall N."/>
            <person name="Watson M."/>
            <person name="Adriaenssens E.M."/>
            <person name="Foster-Nyarko E."/>
            <person name="Jarju S."/>
            <person name="Secka A."/>
            <person name="Antonio M."/>
            <person name="Oren A."/>
            <person name="Chaudhuri R."/>
            <person name="La Ragione R.M."/>
            <person name="Hildebrand F."/>
            <person name="Pallen M.J."/>
        </authorList>
    </citation>
    <scope>NUCLEOTIDE SEQUENCE [LARGE SCALE GENOMIC DNA]</scope>
    <source>
        <strain evidence="7 8">Sa3CVN1</strain>
    </source>
</reference>
<comment type="subcellular location">
    <subcellularLocation>
        <location evidence="1">Membrane</location>
        <topology evidence="1">Multi-pass membrane protein</topology>
    </subcellularLocation>
</comment>
<evidence type="ECO:0000256" key="5">
    <source>
        <dbReference type="ARBA" id="ARBA00023136"/>
    </source>
</evidence>
<keyword evidence="2 6" id="KW-0812">Transmembrane</keyword>
<keyword evidence="8" id="KW-1185">Reference proteome</keyword>
<feature type="transmembrane region" description="Helical" evidence="6">
    <location>
        <begin position="143"/>
        <end position="162"/>
    </location>
</feature>
<sequence length="432" mass="48764">MVNSKVEEYIKEICSYVKFKKAHKEIRIEFLNHIEEKTEDLMLEGMNEEEASKKALVEMGQAEIIGKQLNQSHKATPEWTILIITVLFSLLGLVTTYHMLANEVVPYSGSLSKNVTFNIIGYISILGVYFFDYKKLEKYPAKIFIGISVILLLQHLFAAPVYGRETWLTLGPLSVNTTELSLFLYVISLSKLIRSLDLKSVKGYVYLTLMLLIPVSLYIMLKVSMEIMVYLVVFIMFMFISKVKLAYLLSVIGTLITGGGLIVLSAPYQLKRILIFTNPESDPTNAGYLYIQIKKLLASVGFKGNGFTFPKRGLPIVDSDLVLTYIIYTFGWIAGITLIILVLVFIARMVIAAKEVKDIYGRFLIWGFMCIFAMEFIWNILMILGFAPIVSVTLPFISYGGSRTITQMSAIGIIMSIYKGKSLSYARLDSLK</sequence>